<organism evidence="2 3">
    <name type="scientific">Chelatococcus reniformis</name>
    <dbReference type="NCBI Taxonomy" id="1494448"/>
    <lineage>
        <taxon>Bacteria</taxon>
        <taxon>Pseudomonadati</taxon>
        <taxon>Pseudomonadota</taxon>
        <taxon>Alphaproteobacteria</taxon>
        <taxon>Hyphomicrobiales</taxon>
        <taxon>Chelatococcaceae</taxon>
        <taxon>Chelatococcus</taxon>
    </lineage>
</organism>
<evidence type="ECO:0000259" key="1">
    <source>
        <dbReference type="PROSITE" id="PS51707"/>
    </source>
</evidence>
<evidence type="ECO:0000313" key="3">
    <source>
        <dbReference type="Proteomes" id="UP000637002"/>
    </source>
</evidence>
<dbReference type="EMBL" id="BMGG01000007">
    <property type="protein sequence ID" value="GGC77311.1"/>
    <property type="molecule type" value="Genomic_DNA"/>
</dbReference>
<reference evidence="2" key="1">
    <citation type="journal article" date="2014" name="Int. J. Syst. Evol. Microbiol.">
        <title>Complete genome sequence of Corynebacterium casei LMG S-19264T (=DSM 44701T), isolated from a smear-ripened cheese.</title>
        <authorList>
            <consortium name="US DOE Joint Genome Institute (JGI-PGF)"/>
            <person name="Walter F."/>
            <person name="Albersmeier A."/>
            <person name="Kalinowski J."/>
            <person name="Ruckert C."/>
        </authorList>
    </citation>
    <scope>NUCLEOTIDE SEQUENCE</scope>
    <source>
        <strain evidence="2">CGMCC 1.12919</strain>
    </source>
</reference>
<dbReference type="Pfam" id="PF01928">
    <property type="entry name" value="CYTH"/>
    <property type="match status" value="1"/>
</dbReference>
<accession>A0A916ULV7</accession>
<dbReference type="PANTHER" id="PTHR40114:SF1">
    <property type="entry name" value="SLR0698 PROTEIN"/>
    <property type="match status" value="1"/>
</dbReference>
<protein>
    <submittedName>
        <fullName evidence="2">Adenylate cyclase</fullName>
    </submittedName>
</protein>
<dbReference type="PROSITE" id="PS51707">
    <property type="entry name" value="CYTH"/>
    <property type="match status" value="1"/>
</dbReference>
<name>A0A916ULV7_9HYPH</name>
<dbReference type="PANTHER" id="PTHR40114">
    <property type="entry name" value="SLR0698 PROTEIN"/>
    <property type="match status" value="1"/>
</dbReference>
<gene>
    <name evidence="2" type="ORF">GCM10010994_39520</name>
</gene>
<dbReference type="PIRSF" id="PIRSF016487">
    <property type="entry name" value="CYTH_UCP016487"/>
    <property type="match status" value="1"/>
</dbReference>
<dbReference type="SUPFAM" id="SSF55154">
    <property type="entry name" value="CYTH-like phosphatases"/>
    <property type="match status" value="1"/>
</dbReference>
<dbReference type="CDD" id="cd07891">
    <property type="entry name" value="CYTH-like_CthTTM-like_1"/>
    <property type="match status" value="1"/>
</dbReference>
<dbReference type="Gene3D" id="2.40.320.10">
    <property type="entry name" value="Hypothetical Protein Pfu-838710-001"/>
    <property type="match status" value="1"/>
</dbReference>
<dbReference type="InterPro" id="IPR023577">
    <property type="entry name" value="CYTH_domain"/>
</dbReference>
<feature type="domain" description="CYTH" evidence="1">
    <location>
        <begin position="2"/>
        <end position="149"/>
    </location>
</feature>
<comment type="caution">
    <text evidence="2">The sequence shown here is derived from an EMBL/GenBank/DDBJ whole genome shotgun (WGS) entry which is preliminary data.</text>
</comment>
<dbReference type="SMART" id="SM01118">
    <property type="entry name" value="CYTH"/>
    <property type="match status" value="1"/>
</dbReference>
<dbReference type="Proteomes" id="UP000637002">
    <property type="component" value="Unassembled WGS sequence"/>
</dbReference>
<evidence type="ECO:0000313" key="2">
    <source>
        <dbReference type="EMBL" id="GGC77311.1"/>
    </source>
</evidence>
<proteinExistence type="predicted"/>
<dbReference type="InterPro" id="IPR033469">
    <property type="entry name" value="CYTH-like_dom_sf"/>
</dbReference>
<keyword evidence="3" id="KW-1185">Reference proteome</keyword>
<dbReference type="InterPro" id="IPR012042">
    <property type="entry name" value="NeuTTM/CthTTM-like"/>
</dbReference>
<reference evidence="2" key="2">
    <citation type="submission" date="2020-09" db="EMBL/GenBank/DDBJ databases">
        <authorList>
            <person name="Sun Q."/>
            <person name="Zhou Y."/>
        </authorList>
    </citation>
    <scope>NUCLEOTIDE SEQUENCE</scope>
    <source>
        <strain evidence="2">CGMCC 1.12919</strain>
    </source>
</reference>
<dbReference type="AlphaFoldDB" id="A0A916ULV7"/>
<sequence length="153" mass="17447">MATEIERKFLLANDEWRALQADRLGIRDGLIAVENGRKVRVRITDHHATIAVKGARDGLRRAEFEYGIPLADANELLANHCHGRVVEKTRYFVSYAGFAWEVDEYGGQLAGIVIAELELPTSETEFPRPPWLGVEVTHDERYRKSNLFRGRMP</sequence>
<dbReference type="RefSeq" id="WP_188610896.1">
    <property type="nucleotide sequence ID" value="NZ_BMGG01000007.1"/>
</dbReference>